<dbReference type="InterPro" id="IPR036770">
    <property type="entry name" value="Ankyrin_rpt-contain_sf"/>
</dbReference>
<feature type="repeat" description="ANK" evidence="3">
    <location>
        <begin position="530"/>
        <end position="562"/>
    </location>
</feature>
<dbReference type="PRINTS" id="PR01415">
    <property type="entry name" value="ANKYRIN"/>
</dbReference>
<feature type="repeat" description="ANK" evidence="3">
    <location>
        <begin position="931"/>
        <end position="963"/>
    </location>
</feature>
<dbReference type="Pfam" id="PF00023">
    <property type="entry name" value="Ank"/>
    <property type="match status" value="2"/>
</dbReference>
<protein>
    <submittedName>
        <fullName evidence="4">Ankyrin repeat domain-containing protein 17</fullName>
    </submittedName>
</protein>
<reference evidence="4 5" key="1">
    <citation type="submission" date="2016-02" db="EMBL/GenBank/DDBJ databases">
        <title>Genome analysis of coral dinoflagellate symbionts highlights evolutionary adaptations to a symbiotic lifestyle.</title>
        <authorList>
            <person name="Aranda M."/>
            <person name="Li Y."/>
            <person name="Liew Y.J."/>
            <person name="Baumgarten S."/>
            <person name="Simakov O."/>
            <person name="Wilson M."/>
            <person name="Piel J."/>
            <person name="Ashoor H."/>
            <person name="Bougouffa S."/>
            <person name="Bajic V.B."/>
            <person name="Ryu T."/>
            <person name="Ravasi T."/>
            <person name="Bayer T."/>
            <person name="Micklem G."/>
            <person name="Kim H."/>
            <person name="Bhak J."/>
            <person name="Lajeunesse T.C."/>
            <person name="Voolstra C.R."/>
        </authorList>
    </citation>
    <scope>NUCLEOTIDE SEQUENCE [LARGE SCALE GENOMIC DNA]</scope>
    <source>
        <strain evidence="4 5">CCMP2467</strain>
    </source>
</reference>
<feature type="repeat" description="ANK" evidence="3">
    <location>
        <begin position="964"/>
        <end position="996"/>
    </location>
</feature>
<dbReference type="SMART" id="SM00248">
    <property type="entry name" value="ANK"/>
    <property type="match status" value="13"/>
</dbReference>
<evidence type="ECO:0000313" key="4">
    <source>
        <dbReference type="EMBL" id="OLP96574.1"/>
    </source>
</evidence>
<dbReference type="PROSITE" id="PS50088">
    <property type="entry name" value="ANK_REPEAT"/>
    <property type="match status" value="8"/>
</dbReference>
<dbReference type="EMBL" id="LSRX01000462">
    <property type="protein sequence ID" value="OLP96574.1"/>
    <property type="molecule type" value="Genomic_DNA"/>
</dbReference>
<evidence type="ECO:0000313" key="5">
    <source>
        <dbReference type="Proteomes" id="UP000186817"/>
    </source>
</evidence>
<keyword evidence="5" id="KW-1185">Reference proteome</keyword>
<feature type="repeat" description="ANK" evidence="3">
    <location>
        <begin position="898"/>
        <end position="930"/>
    </location>
</feature>
<feature type="repeat" description="ANK" evidence="3">
    <location>
        <begin position="328"/>
        <end position="360"/>
    </location>
</feature>
<keyword evidence="1" id="KW-0677">Repeat</keyword>
<gene>
    <name evidence="4" type="primary">ANKRD17</name>
    <name evidence="4" type="ORF">AK812_SmicGene21184</name>
</gene>
<sequence>MSCCKLGGTATALELHAKSLPEDNGAKMLFPMYTVAVETLLRMTAVQPHEELKAYGELVEFEDSAHQTASFVSHQWMTQHHPDPECEQLKILQGAFTHLLSTGGSVPVDFVTESFVPSAKRIPKSTFRTSSLVVWYDYFSVPQLENRYTFGADDKDGSQQARAINSIPAYVARCKHFLALCPTLKSDSKVLGAMTWSQRGWCRVERAARELSPDSTWILIKSSSCLEVLGGTTSFPTGPVGEGNFSNEEDRQKLAPVMRSIVMRKMLHCLKTSDFPGFRRQLNLQSVHFRGLEAQPIDGVLDVDNDVDAVSQFLFQNGFRNVRKPDTAGWWPIHYAALSGKAEVIRGLLQLRASVNQRTSKPEPNLGIAPWMSALDLAVLYVHRDATLALISAGAKMEGGVAPAQNYAAMMDNVEGLRALRAAGARPEAIGILGHAPLEVAAGMNSLLCVEEVGPHASTAELNRALGLTAMRGGSVELVQHLISNQADVNCQYDLARELNGLFRFAIRAAALAHRCGKVTVFSTIAYHLHGSTPLMHAVRMANYEAAAALIANGARLDLRDSRGFCVADFAKDQSIPRFLQKGLDGDPSECERFISLAFQNGMIEDPKREPQKGTTMETIGRNFLISFLLQQGQSYSSDGTSQKGAPATGRDETGWEVVVIDPSSLAESADLAGDVAGAVAAKLDISPFRVRLVAVDGTVWQPSEPPTGPCDLQVVHLPLVSDFDEELRAAVREGDRATISDLLRSCQDPSIATAEGAPLLVDAISRGFVPIAQLLHQARASVDDTDQAGFTEIADMWGIWPLALACEAGMAEIVRLLVSAGAQTNHASSIDGSTALNRGATLCRPEVVEILIQGGADVNLPDFDASTPLLNSACLDLRRATHVLLAAGADPNRENKYGLTPLHVAAARGKKELLQLLLEHSAELNKVDHRGCTALLLATWGGYEEAASILLHASADPDKADTAGSTPLLRAAMEGRCALAELLIAANASMELADHQGTTPLHAAVESSSAQVSQLLLESRSDVDRQDAGGRTPLYRAARAGACVYILASWKHLKGSTYRVLTLIL</sequence>
<dbReference type="InterPro" id="IPR050889">
    <property type="entry name" value="Dendritic_Spine_Reg/Scaffold"/>
</dbReference>
<comment type="caution">
    <text evidence="4">The sequence shown here is derived from an EMBL/GenBank/DDBJ whole genome shotgun (WGS) entry which is preliminary data.</text>
</comment>
<accession>A0A1Q9DN16</accession>
<feature type="repeat" description="ANK" evidence="3">
    <location>
        <begin position="832"/>
        <end position="864"/>
    </location>
</feature>
<dbReference type="Proteomes" id="UP000186817">
    <property type="component" value="Unassembled WGS sequence"/>
</dbReference>
<dbReference type="SUPFAM" id="SSF48403">
    <property type="entry name" value="Ankyrin repeat"/>
    <property type="match status" value="2"/>
</dbReference>
<feature type="repeat" description="ANK" evidence="3">
    <location>
        <begin position="997"/>
        <end position="1029"/>
    </location>
</feature>
<dbReference type="OrthoDB" id="430673at2759"/>
<evidence type="ECO:0000256" key="1">
    <source>
        <dbReference type="ARBA" id="ARBA00022737"/>
    </source>
</evidence>
<organism evidence="4 5">
    <name type="scientific">Symbiodinium microadriaticum</name>
    <name type="common">Dinoflagellate</name>
    <name type="synonym">Zooxanthella microadriatica</name>
    <dbReference type="NCBI Taxonomy" id="2951"/>
    <lineage>
        <taxon>Eukaryota</taxon>
        <taxon>Sar</taxon>
        <taxon>Alveolata</taxon>
        <taxon>Dinophyceae</taxon>
        <taxon>Suessiales</taxon>
        <taxon>Symbiodiniaceae</taxon>
        <taxon>Symbiodinium</taxon>
    </lineage>
</organism>
<evidence type="ECO:0000256" key="3">
    <source>
        <dbReference type="PROSITE-ProRule" id="PRU00023"/>
    </source>
</evidence>
<dbReference type="PROSITE" id="PS50297">
    <property type="entry name" value="ANK_REP_REGION"/>
    <property type="match status" value="6"/>
</dbReference>
<keyword evidence="2 3" id="KW-0040">ANK repeat</keyword>
<feature type="repeat" description="ANK" evidence="3">
    <location>
        <begin position="798"/>
        <end position="830"/>
    </location>
</feature>
<evidence type="ECO:0000256" key="2">
    <source>
        <dbReference type="ARBA" id="ARBA00023043"/>
    </source>
</evidence>
<dbReference type="PANTHER" id="PTHR24166:SF48">
    <property type="entry name" value="PROTEIN VAPYRIN"/>
    <property type="match status" value="1"/>
</dbReference>
<dbReference type="PANTHER" id="PTHR24166">
    <property type="entry name" value="ROLLING PEBBLES, ISOFORM B"/>
    <property type="match status" value="1"/>
</dbReference>
<dbReference type="InterPro" id="IPR002110">
    <property type="entry name" value="Ankyrin_rpt"/>
</dbReference>
<dbReference type="Gene3D" id="1.25.40.20">
    <property type="entry name" value="Ankyrin repeat-containing domain"/>
    <property type="match status" value="5"/>
</dbReference>
<dbReference type="AlphaFoldDB" id="A0A1Q9DN16"/>
<dbReference type="Pfam" id="PF12796">
    <property type="entry name" value="Ank_2"/>
    <property type="match status" value="3"/>
</dbReference>
<proteinExistence type="predicted"/>
<name>A0A1Q9DN16_SYMMI</name>